<dbReference type="Pfam" id="PF05158">
    <property type="entry name" value="RNA_pol_Rpc34"/>
    <property type="match status" value="1"/>
</dbReference>
<dbReference type="Gene3D" id="1.10.10.10">
    <property type="entry name" value="Winged helix-like DNA-binding domain superfamily/Winged helix DNA-binding domain"/>
    <property type="match status" value="2"/>
</dbReference>
<dbReference type="Proteomes" id="UP000740883">
    <property type="component" value="Unassembled WGS sequence"/>
</dbReference>
<dbReference type="GO" id="GO:0006383">
    <property type="term" value="P:transcription by RNA polymerase III"/>
    <property type="evidence" value="ECO:0007669"/>
    <property type="project" value="InterPro"/>
</dbReference>
<keyword evidence="5" id="KW-0539">Nucleus</keyword>
<dbReference type="InterPro" id="IPR007832">
    <property type="entry name" value="RNA_pol_Rpc34"/>
</dbReference>
<dbReference type="InterPro" id="IPR036388">
    <property type="entry name" value="WH-like_DNA-bd_sf"/>
</dbReference>
<name>A0A9P6H1P5_9MICR</name>
<evidence type="ECO:0000313" key="7">
    <source>
        <dbReference type="Proteomes" id="UP000740883"/>
    </source>
</evidence>
<accession>A0A9P6H1P5</accession>
<dbReference type="SUPFAM" id="SSF46785">
    <property type="entry name" value="Winged helix' DNA-binding domain"/>
    <property type="match status" value="2"/>
</dbReference>
<comment type="subcellular location">
    <subcellularLocation>
        <location evidence="1">Nucleus</location>
    </subcellularLocation>
</comment>
<protein>
    <submittedName>
        <fullName evidence="6">DNA-directed RNA polymerase III subunit rpc6</fullName>
    </submittedName>
</protein>
<dbReference type="InterPro" id="IPR036390">
    <property type="entry name" value="WH_DNA-bd_sf"/>
</dbReference>
<gene>
    <name evidence="6" type="primary">rpc6</name>
    <name evidence="6" type="ORF">NGRA_0265</name>
</gene>
<comment type="similarity">
    <text evidence="2">Belongs to the eukaryotic RPC34/RPC39 RNA polymerase subunit family.</text>
</comment>
<dbReference type="GO" id="GO:0005666">
    <property type="term" value="C:RNA polymerase III complex"/>
    <property type="evidence" value="ECO:0007669"/>
    <property type="project" value="InterPro"/>
</dbReference>
<reference evidence="6 7" key="1">
    <citation type="journal article" date="2020" name="Genome Biol. Evol.">
        <title>Comparative genomics of strictly vertically transmitted, feminizing microsporidia endosymbionts of amphipod crustaceans.</title>
        <authorList>
            <person name="Cormier A."/>
            <person name="Chebbi M.A."/>
            <person name="Giraud I."/>
            <person name="Wattier R."/>
            <person name="Teixeira M."/>
            <person name="Gilbert C."/>
            <person name="Rigaud T."/>
            <person name="Cordaux R."/>
        </authorList>
    </citation>
    <scope>NUCLEOTIDE SEQUENCE [LARGE SCALE GENOMIC DNA]</scope>
    <source>
        <strain evidence="6 7">Ou3-Ou53</strain>
    </source>
</reference>
<comment type="caution">
    <text evidence="6">The sequence shown here is derived from an EMBL/GenBank/DDBJ whole genome shotgun (WGS) entry which is preliminary data.</text>
</comment>
<keyword evidence="4" id="KW-0804">Transcription</keyword>
<dbReference type="EMBL" id="SBJO01000008">
    <property type="protein sequence ID" value="KAF9764802.1"/>
    <property type="molecule type" value="Genomic_DNA"/>
</dbReference>
<evidence type="ECO:0000256" key="4">
    <source>
        <dbReference type="ARBA" id="ARBA00023163"/>
    </source>
</evidence>
<sequence length="235" mass="27066">MDSLLEFIKNYEDGVTEEQIRIMNPSLSKESLVEMLNTFINSNKITVYKKDSAIFYKYTAGTSDDYESLLLNLISQGGTEGLWFKEIKDKTNMPHNLAMKVLRSLENKRLIKSMKCIKSNRKVYVLYDLVPSDDITGGFWFNDNDVDGACVESVYKIVYQFITQSTLVEDKDCINKYSNNPTVYSILDYINTLKILTSEIKECDLKVLLDIMAYDNKIEKLIDGGIERYTVVNKK</sequence>
<dbReference type="AlphaFoldDB" id="A0A9P6H1P5"/>
<keyword evidence="7" id="KW-1185">Reference proteome</keyword>
<dbReference type="PANTHER" id="PTHR12780">
    <property type="entry name" value="RNA POLYMERASE III DNA DIRECTED , 39KD SUBUNIT-RELATED"/>
    <property type="match status" value="1"/>
</dbReference>
<evidence type="ECO:0000256" key="1">
    <source>
        <dbReference type="ARBA" id="ARBA00004123"/>
    </source>
</evidence>
<evidence type="ECO:0000256" key="2">
    <source>
        <dbReference type="ARBA" id="ARBA00011038"/>
    </source>
</evidence>
<evidence type="ECO:0000256" key="5">
    <source>
        <dbReference type="ARBA" id="ARBA00023242"/>
    </source>
</evidence>
<evidence type="ECO:0000313" key="6">
    <source>
        <dbReference type="EMBL" id="KAF9764802.1"/>
    </source>
</evidence>
<dbReference type="InterPro" id="IPR016049">
    <property type="entry name" value="RNA_pol_Rpc34-like"/>
</dbReference>
<dbReference type="OrthoDB" id="613763at2759"/>
<proteinExistence type="inferred from homology"/>
<evidence type="ECO:0000256" key="3">
    <source>
        <dbReference type="ARBA" id="ARBA00022478"/>
    </source>
</evidence>
<organism evidence="6 7">
    <name type="scientific">Nosema granulosis</name>
    <dbReference type="NCBI Taxonomy" id="83296"/>
    <lineage>
        <taxon>Eukaryota</taxon>
        <taxon>Fungi</taxon>
        <taxon>Fungi incertae sedis</taxon>
        <taxon>Microsporidia</taxon>
        <taxon>Nosematidae</taxon>
        <taxon>Nosema</taxon>
    </lineage>
</organism>
<keyword evidence="3 6" id="KW-0240">DNA-directed RNA polymerase</keyword>